<dbReference type="Gene3D" id="3.20.80.10">
    <property type="entry name" value="Regulatory factor, effector binding domain"/>
    <property type="match status" value="1"/>
</dbReference>
<sequence>MSGYVHVLQWLVENLRKDFSCLRVSPIDRAAQHGHLAAVAWLHENYPKGYSPDTLALAAQCGRIKILRWLHSYDSLDGFIGTGVRRTGQLAVVKWLYHNARELEGDDRAYNLQAAIQLAASQGHTRIELWLLNRTRGVDQVDDYQCNDINRGRKRCVNYNKSFLWLAKNTFGYYPPYPLRGDSTVRYFTQLRATTRRLSYAATIRMSECEAVAAAAVEAAGKPPVIKNLPEVRVLGLRAVIPNYRAQRTLWDQVLAFSRAHGLDIAGPCLTIYYDQGFKEKDVDAEVCLPIAQDAKVDETAASASSISVRTLPVVSRAASIVHMGSYDALAPCYMKLYEWIDKQGLRPNAPVREIYLRMDIQDVSEKSFVTEIQQPIG</sequence>
<dbReference type="InterPro" id="IPR052050">
    <property type="entry name" value="SecEffector_AnkRepeat"/>
</dbReference>
<gene>
    <name evidence="2" type="ORF">L915_02806</name>
</gene>
<dbReference type="Gene3D" id="1.25.40.20">
    <property type="entry name" value="Ankyrin repeat-containing domain"/>
    <property type="match status" value="1"/>
</dbReference>
<dbReference type="InterPro" id="IPR011256">
    <property type="entry name" value="Reg_factor_effector_dom_sf"/>
</dbReference>
<feature type="domain" description="AraC effector-binding" evidence="1">
    <location>
        <begin position="222"/>
        <end position="378"/>
    </location>
</feature>
<protein>
    <recommendedName>
        <fullName evidence="1">AraC effector-binding domain-containing protein</fullName>
    </recommendedName>
</protein>
<dbReference type="SUPFAM" id="SSF55136">
    <property type="entry name" value="Probable bacterial effector-binding domain"/>
    <property type="match status" value="1"/>
</dbReference>
<dbReference type="Pfam" id="PF06445">
    <property type="entry name" value="GyrI-like"/>
    <property type="match status" value="1"/>
</dbReference>
<evidence type="ECO:0000259" key="1">
    <source>
        <dbReference type="SMART" id="SM00871"/>
    </source>
</evidence>
<accession>W2HHN8</accession>
<dbReference type="Proteomes" id="UP000053236">
    <property type="component" value="Unassembled WGS sequence"/>
</dbReference>
<dbReference type="InterPro" id="IPR010499">
    <property type="entry name" value="AraC_E-bd"/>
</dbReference>
<dbReference type="SMART" id="SM00871">
    <property type="entry name" value="AraC_E_bind"/>
    <property type="match status" value="1"/>
</dbReference>
<dbReference type="PANTHER" id="PTHR46586:SF3">
    <property type="entry name" value="ANKYRIN REPEAT-CONTAINING PROTEIN"/>
    <property type="match status" value="1"/>
</dbReference>
<dbReference type="SUPFAM" id="SSF48403">
    <property type="entry name" value="Ankyrin repeat"/>
    <property type="match status" value="1"/>
</dbReference>
<evidence type="ECO:0000313" key="2">
    <source>
        <dbReference type="EMBL" id="ETK94085.1"/>
    </source>
</evidence>
<organism evidence="2">
    <name type="scientific">Phytophthora nicotianae</name>
    <name type="common">Potato buckeye rot agent</name>
    <name type="synonym">Phytophthora parasitica</name>
    <dbReference type="NCBI Taxonomy" id="4792"/>
    <lineage>
        <taxon>Eukaryota</taxon>
        <taxon>Sar</taxon>
        <taxon>Stramenopiles</taxon>
        <taxon>Oomycota</taxon>
        <taxon>Peronosporomycetes</taxon>
        <taxon>Peronosporales</taxon>
        <taxon>Peronosporaceae</taxon>
        <taxon>Phytophthora</taxon>
    </lineage>
</organism>
<dbReference type="EMBL" id="KI684726">
    <property type="protein sequence ID" value="ETK94085.1"/>
    <property type="molecule type" value="Genomic_DNA"/>
</dbReference>
<dbReference type="AlphaFoldDB" id="W2HHN8"/>
<reference evidence="2" key="1">
    <citation type="submission" date="2013-11" db="EMBL/GenBank/DDBJ databases">
        <title>The Genome Sequence of Phytophthora parasitica CJ02B3.</title>
        <authorList>
            <consortium name="The Broad Institute Genomics Platform"/>
            <person name="Russ C."/>
            <person name="Tyler B."/>
            <person name="Panabieres F."/>
            <person name="Shan W."/>
            <person name="Tripathy S."/>
            <person name="Grunwald N."/>
            <person name="Machado M."/>
            <person name="Johnson C.S."/>
            <person name="Arredondo F."/>
            <person name="Hong C."/>
            <person name="Coffey M."/>
            <person name="Young S.K."/>
            <person name="Zeng Q."/>
            <person name="Gargeya S."/>
            <person name="Fitzgerald M."/>
            <person name="Abouelleil A."/>
            <person name="Alvarado L."/>
            <person name="Chapman S.B."/>
            <person name="Gainer-Dewar J."/>
            <person name="Goldberg J."/>
            <person name="Griggs A."/>
            <person name="Gujja S."/>
            <person name="Hansen M."/>
            <person name="Howarth C."/>
            <person name="Imamovic A."/>
            <person name="Ireland A."/>
            <person name="Larimer J."/>
            <person name="McCowan C."/>
            <person name="Murphy C."/>
            <person name="Pearson M."/>
            <person name="Poon T.W."/>
            <person name="Priest M."/>
            <person name="Roberts A."/>
            <person name="Saif S."/>
            <person name="Shea T."/>
            <person name="Sykes S."/>
            <person name="Wortman J."/>
            <person name="Nusbaum C."/>
            <person name="Birren B."/>
        </authorList>
    </citation>
    <scope>NUCLEOTIDE SEQUENCE [LARGE SCALE GENOMIC DNA]</scope>
    <source>
        <strain evidence="2">CJ02B3</strain>
    </source>
</reference>
<name>W2HHN8_PHYNI</name>
<dbReference type="VEuPathDB" id="FungiDB:PPTG_07599"/>
<proteinExistence type="predicted"/>
<dbReference type="InterPro" id="IPR036770">
    <property type="entry name" value="Ankyrin_rpt-contain_sf"/>
</dbReference>
<dbReference type="PANTHER" id="PTHR46586">
    <property type="entry name" value="ANKYRIN REPEAT-CONTAINING PROTEIN"/>
    <property type="match status" value="1"/>
</dbReference>
<dbReference type="InterPro" id="IPR029442">
    <property type="entry name" value="GyrI-like"/>
</dbReference>